<dbReference type="PROSITE" id="PS00452">
    <property type="entry name" value="GUANYLATE_CYCLASE_1"/>
    <property type="match status" value="1"/>
</dbReference>
<protein>
    <recommendedName>
        <fullName evidence="9">Guanylate cyclase domain-containing protein</fullName>
    </recommendedName>
</protein>
<keyword evidence="6 7" id="KW-0456">Lyase</keyword>
<dbReference type="InterPro" id="IPR050401">
    <property type="entry name" value="Cyclic_nucleotide_synthase"/>
</dbReference>
<accession>A0A2T8HJ59</accession>
<dbReference type="PROSITE" id="PS50125">
    <property type="entry name" value="GUANYLATE_CYCLASE_2"/>
    <property type="match status" value="1"/>
</dbReference>
<reference evidence="10 11" key="1">
    <citation type="submission" date="2018-04" db="EMBL/GenBank/DDBJ databases">
        <title>Sphingobacterium cortibacter sp. nov.</title>
        <authorList>
            <person name="Li Y."/>
        </authorList>
    </citation>
    <scope>NUCLEOTIDE SEQUENCE [LARGE SCALE GENOMIC DNA]</scope>
    <source>
        <strain evidence="10 11">2c-3</strain>
    </source>
</reference>
<evidence type="ECO:0000313" key="11">
    <source>
        <dbReference type="Proteomes" id="UP000245627"/>
    </source>
</evidence>
<dbReference type="SMART" id="SM00044">
    <property type="entry name" value="CYCc"/>
    <property type="match status" value="1"/>
</dbReference>
<organism evidence="10 11">
    <name type="scientific">Sphingobacterium corticibacter</name>
    <dbReference type="NCBI Taxonomy" id="2171749"/>
    <lineage>
        <taxon>Bacteria</taxon>
        <taxon>Pseudomonadati</taxon>
        <taxon>Bacteroidota</taxon>
        <taxon>Sphingobacteriia</taxon>
        <taxon>Sphingobacteriales</taxon>
        <taxon>Sphingobacteriaceae</taxon>
        <taxon>Sphingobacterium</taxon>
    </lineage>
</organism>
<evidence type="ECO:0000256" key="3">
    <source>
        <dbReference type="ARBA" id="ARBA00022741"/>
    </source>
</evidence>
<evidence type="ECO:0000256" key="8">
    <source>
        <dbReference type="SAM" id="Phobius"/>
    </source>
</evidence>
<dbReference type="SUPFAM" id="SSF49785">
    <property type="entry name" value="Galactose-binding domain-like"/>
    <property type="match status" value="1"/>
</dbReference>
<dbReference type="PANTHER" id="PTHR11920">
    <property type="entry name" value="GUANYLYL CYCLASE"/>
    <property type="match status" value="1"/>
</dbReference>
<evidence type="ECO:0000256" key="4">
    <source>
        <dbReference type="ARBA" id="ARBA00022989"/>
    </source>
</evidence>
<evidence type="ECO:0000256" key="1">
    <source>
        <dbReference type="ARBA" id="ARBA00004370"/>
    </source>
</evidence>
<feature type="transmembrane region" description="Helical" evidence="8">
    <location>
        <begin position="249"/>
        <end position="266"/>
    </location>
</feature>
<dbReference type="CDD" id="cd07302">
    <property type="entry name" value="CHD"/>
    <property type="match status" value="1"/>
</dbReference>
<feature type="transmembrane region" description="Helical" evidence="8">
    <location>
        <begin position="311"/>
        <end position="331"/>
    </location>
</feature>
<dbReference type="Gene3D" id="2.60.120.260">
    <property type="entry name" value="Galactose-binding domain-like"/>
    <property type="match status" value="1"/>
</dbReference>
<dbReference type="RefSeq" id="WP_116776029.1">
    <property type="nucleotide sequence ID" value="NZ_QDKG01000003.1"/>
</dbReference>
<keyword evidence="3" id="KW-0547">Nucleotide-binding</keyword>
<evidence type="ECO:0000256" key="7">
    <source>
        <dbReference type="RuleBase" id="RU000405"/>
    </source>
</evidence>
<sequence>MPNLTSASKKLRHNAIVLLPFLIFCITTTSLAQKQLSPADVLLIQNLTEKEDMELDSLWKTIGQDDPQFKALDYDDSAWATRGSAVTKLNENGVAWLRLSFRLTPELLKMPLCLDIAQNGASEIYLDGILLDSVGVIGAGEPELNVLSKRFPKSFSVADTGIHVIAVRYQSHPVVNTINDMDGSFRAGLLSSYKTFNISFRDANAYYAKGIAKNAKLTTILMSLGGIFCALAVVHLLLFCFYYKGWYNLYFGIYNLSIGLFCIFIFKIQNTFEIDLYLLYVKASVFTLILFSVALTGFTNTLFGRSRIRRIIMLGIGALCFASALISPLITVLLLPFYLMTVLAESFYIIVRAMLRRERAAFIVGGGILACFAYIVILFLVSFLSKSNPINNFIDSNNRNALLIILITFPLSISAYLAYQFGRTNTSLQLQLAEVKRLSAKTLEQEHEKQHILQNQNVLLEEQVRTRTEDLQLEKQKSDELLLNILPQEIAEELKERGETQTRYHEEVTVIFTDFVNFTENSERWGAERMIAELHEDFTAFDQIMEKHGLEKIKTIGDAYLAVCGLPLKTNNHAHQTVLAALDILQYVREKAQRNEGNALDIRIGIHSGSLVAGIVGVKKFAYDIWGDTVNTAARLEQNSLPGKINISDSTYQLVKDYYIFEDRGLVEAKGKGEIPMYFVQSLKDQYQA</sequence>
<feature type="transmembrane region" description="Helical" evidence="8">
    <location>
        <begin position="337"/>
        <end position="355"/>
    </location>
</feature>
<dbReference type="GO" id="GO:0000166">
    <property type="term" value="F:nucleotide binding"/>
    <property type="evidence" value="ECO:0007669"/>
    <property type="project" value="UniProtKB-KW"/>
</dbReference>
<keyword evidence="2 8" id="KW-0812">Transmembrane</keyword>
<dbReference type="InterPro" id="IPR029787">
    <property type="entry name" value="Nucleotide_cyclase"/>
</dbReference>
<feature type="transmembrane region" description="Helical" evidence="8">
    <location>
        <begin position="362"/>
        <end position="381"/>
    </location>
</feature>
<gene>
    <name evidence="10" type="ORF">DC487_11075</name>
</gene>
<dbReference type="Pfam" id="PF00211">
    <property type="entry name" value="Guanylate_cyc"/>
    <property type="match status" value="1"/>
</dbReference>
<name>A0A2T8HJ59_9SPHI</name>
<dbReference type="AlphaFoldDB" id="A0A2T8HJ59"/>
<dbReference type="OrthoDB" id="9778366at2"/>
<evidence type="ECO:0000259" key="9">
    <source>
        <dbReference type="PROSITE" id="PS50125"/>
    </source>
</evidence>
<dbReference type="InterPro" id="IPR018297">
    <property type="entry name" value="A/G_cyclase_CS"/>
</dbReference>
<evidence type="ECO:0000313" key="10">
    <source>
        <dbReference type="EMBL" id="PVH25445.1"/>
    </source>
</evidence>
<feature type="transmembrane region" description="Helical" evidence="8">
    <location>
        <begin position="278"/>
        <end position="299"/>
    </location>
</feature>
<evidence type="ECO:0000256" key="2">
    <source>
        <dbReference type="ARBA" id="ARBA00022692"/>
    </source>
</evidence>
<dbReference type="GO" id="GO:0035556">
    <property type="term" value="P:intracellular signal transduction"/>
    <property type="evidence" value="ECO:0007669"/>
    <property type="project" value="InterPro"/>
</dbReference>
<feature type="domain" description="Guanylate cyclase" evidence="9">
    <location>
        <begin position="509"/>
        <end position="637"/>
    </location>
</feature>
<dbReference type="PANTHER" id="PTHR11920:SF335">
    <property type="entry name" value="GUANYLATE CYCLASE"/>
    <property type="match status" value="1"/>
</dbReference>
<proteinExistence type="inferred from homology"/>
<keyword evidence="5 8" id="KW-0472">Membrane</keyword>
<dbReference type="GO" id="GO:0016020">
    <property type="term" value="C:membrane"/>
    <property type="evidence" value="ECO:0007669"/>
    <property type="project" value="UniProtKB-SubCell"/>
</dbReference>
<dbReference type="EMBL" id="QDKG01000003">
    <property type="protein sequence ID" value="PVH25445.1"/>
    <property type="molecule type" value="Genomic_DNA"/>
</dbReference>
<comment type="caution">
    <text evidence="10">The sequence shown here is derived from an EMBL/GenBank/DDBJ whole genome shotgun (WGS) entry which is preliminary data.</text>
</comment>
<feature type="transmembrane region" description="Helical" evidence="8">
    <location>
        <begin position="401"/>
        <end position="419"/>
    </location>
</feature>
<dbReference type="SUPFAM" id="SSF55073">
    <property type="entry name" value="Nucleotide cyclase"/>
    <property type="match status" value="1"/>
</dbReference>
<dbReference type="Gene3D" id="6.10.250.780">
    <property type="match status" value="1"/>
</dbReference>
<comment type="subcellular location">
    <subcellularLocation>
        <location evidence="1">Membrane</location>
    </subcellularLocation>
</comment>
<keyword evidence="11" id="KW-1185">Reference proteome</keyword>
<evidence type="ECO:0000256" key="6">
    <source>
        <dbReference type="ARBA" id="ARBA00023239"/>
    </source>
</evidence>
<dbReference type="GO" id="GO:0004016">
    <property type="term" value="F:adenylate cyclase activity"/>
    <property type="evidence" value="ECO:0007669"/>
    <property type="project" value="UniProtKB-ARBA"/>
</dbReference>
<dbReference type="InterPro" id="IPR001054">
    <property type="entry name" value="A/G_cyclase"/>
</dbReference>
<dbReference type="Proteomes" id="UP000245627">
    <property type="component" value="Unassembled WGS sequence"/>
</dbReference>
<comment type="similarity">
    <text evidence="7">Belongs to the adenylyl cyclase class-4/guanylyl cyclase family.</text>
</comment>
<keyword evidence="4 8" id="KW-1133">Transmembrane helix</keyword>
<feature type="transmembrane region" description="Helical" evidence="8">
    <location>
        <begin position="220"/>
        <end position="242"/>
    </location>
</feature>
<dbReference type="InterPro" id="IPR008979">
    <property type="entry name" value="Galactose-bd-like_sf"/>
</dbReference>
<dbReference type="Gene3D" id="3.30.70.1230">
    <property type="entry name" value="Nucleotide cyclase"/>
    <property type="match status" value="1"/>
</dbReference>
<dbReference type="GO" id="GO:0009190">
    <property type="term" value="P:cyclic nucleotide biosynthetic process"/>
    <property type="evidence" value="ECO:0007669"/>
    <property type="project" value="InterPro"/>
</dbReference>
<evidence type="ECO:0000256" key="5">
    <source>
        <dbReference type="ARBA" id="ARBA00023136"/>
    </source>
</evidence>